<keyword evidence="1" id="KW-0175">Coiled coil</keyword>
<feature type="compositionally biased region" description="Polar residues" evidence="2">
    <location>
        <begin position="120"/>
        <end position="137"/>
    </location>
</feature>
<feature type="compositionally biased region" description="Basic and acidic residues" evidence="2">
    <location>
        <begin position="139"/>
        <end position="154"/>
    </location>
</feature>
<dbReference type="HOGENOM" id="CLU_065203_0_0_1"/>
<dbReference type="OrthoDB" id="5223508at2759"/>
<reference evidence="3 4" key="1">
    <citation type="journal article" date="2012" name="PLoS Pathog.">
        <title>Diverse lifestyles and strategies of plant pathogenesis encoded in the genomes of eighteen Dothideomycetes fungi.</title>
        <authorList>
            <person name="Ohm R.A."/>
            <person name="Feau N."/>
            <person name="Henrissat B."/>
            <person name="Schoch C.L."/>
            <person name="Horwitz B.A."/>
            <person name="Barry K.W."/>
            <person name="Condon B.J."/>
            <person name="Copeland A.C."/>
            <person name="Dhillon B."/>
            <person name="Glaser F."/>
            <person name="Hesse C.N."/>
            <person name="Kosti I."/>
            <person name="LaButti K."/>
            <person name="Lindquist E.A."/>
            <person name="Lucas S."/>
            <person name="Salamov A.A."/>
            <person name="Bradshaw R.E."/>
            <person name="Ciuffetti L."/>
            <person name="Hamelin R.C."/>
            <person name="Kema G.H.J."/>
            <person name="Lawrence C."/>
            <person name="Scott J.A."/>
            <person name="Spatafora J.W."/>
            <person name="Turgeon B.G."/>
            <person name="de Wit P.J.G.M."/>
            <person name="Zhong S."/>
            <person name="Goodwin S.B."/>
            <person name="Grigoriev I.V."/>
        </authorList>
    </citation>
    <scope>NUCLEOTIDE SEQUENCE [LARGE SCALE GENOMIC DNA]</scope>
    <source>
        <strain evidence="3 4">SO2202</strain>
    </source>
</reference>
<dbReference type="EMBL" id="KB456260">
    <property type="protein sequence ID" value="EMF17926.1"/>
    <property type="molecule type" value="Genomic_DNA"/>
</dbReference>
<protein>
    <submittedName>
        <fullName evidence="3">Uncharacterized protein</fullName>
    </submittedName>
</protein>
<sequence>MKALTRTPLSAWKCPQCTRSLSTTTRQMAVGPEHPRYIEIPEPPQQTVPYNPPVKGVLPIPRNVFAGTAKDLSSDAQIALSTKEPAPGRKVAPRSRQEWQVKMSELRRQNLREGLKSLKARQQSELQRVSKRSQATQAERMERLNRPEREDERLTAPSNNLNLDALFNQPIPDPTREERLERKKLNVEAAALRKQEQRLDALHTLYMNAREFIVTPEQLDKAVDQAFGTPENPIRFGSSSMGSSESYPQSKSIWAVGRPDRVQDMLNRANGVPGSRAMDNAGGSDDISKERIRRIAESLTGGKMDKAARV</sequence>
<accession>N1QKY1</accession>
<evidence type="ECO:0000256" key="2">
    <source>
        <dbReference type="SAM" id="MobiDB-lite"/>
    </source>
</evidence>
<dbReference type="AlphaFoldDB" id="N1QKY1"/>
<dbReference type="InterPro" id="IPR058940">
    <property type="entry name" value="mS26_fungi"/>
</dbReference>
<dbReference type="Pfam" id="PF26163">
    <property type="entry name" value="mS26"/>
    <property type="match status" value="1"/>
</dbReference>
<dbReference type="CDD" id="cd23703">
    <property type="entry name" value="mS26_PET12"/>
    <property type="match status" value="1"/>
</dbReference>
<organism evidence="3 4">
    <name type="scientific">Sphaerulina musiva (strain SO2202)</name>
    <name type="common">Poplar stem canker fungus</name>
    <name type="synonym">Septoria musiva</name>
    <dbReference type="NCBI Taxonomy" id="692275"/>
    <lineage>
        <taxon>Eukaryota</taxon>
        <taxon>Fungi</taxon>
        <taxon>Dikarya</taxon>
        <taxon>Ascomycota</taxon>
        <taxon>Pezizomycotina</taxon>
        <taxon>Dothideomycetes</taxon>
        <taxon>Dothideomycetidae</taxon>
        <taxon>Mycosphaerellales</taxon>
        <taxon>Mycosphaerellaceae</taxon>
        <taxon>Sphaerulina</taxon>
    </lineage>
</organism>
<dbReference type="RefSeq" id="XP_016766047.1">
    <property type="nucleotide sequence ID" value="XM_016903893.1"/>
</dbReference>
<proteinExistence type="predicted"/>
<dbReference type="Proteomes" id="UP000016931">
    <property type="component" value="Unassembled WGS sequence"/>
</dbReference>
<evidence type="ECO:0000313" key="3">
    <source>
        <dbReference type="EMBL" id="EMF17926.1"/>
    </source>
</evidence>
<evidence type="ECO:0000256" key="1">
    <source>
        <dbReference type="SAM" id="Coils"/>
    </source>
</evidence>
<feature type="region of interest" description="Disordered" evidence="2">
    <location>
        <begin position="268"/>
        <end position="289"/>
    </location>
</feature>
<dbReference type="GeneID" id="27901030"/>
<dbReference type="OMA" id="WNLGPPP"/>
<gene>
    <name evidence="3" type="ORF">SEPMUDRAFT_146831</name>
</gene>
<keyword evidence="4" id="KW-1185">Reference proteome</keyword>
<dbReference type="eggNOG" id="ENOG502S3Z9">
    <property type="taxonomic scope" value="Eukaryota"/>
</dbReference>
<feature type="region of interest" description="Disordered" evidence="2">
    <location>
        <begin position="119"/>
        <end position="157"/>
    </location>
</feature>
<feature type="coiled-coil region" evidence="1">
    <location>
        <begin position="175"/>
        <end position="202"/>
    </location>
</feature>
<name>N1QKY1_SPHMS</name>
<dbReference type="STRING" id="692275.N1QKY1"/>
<evidence type="ECO:0000313" key="4">
    <source>
        <dbReference type="Proteomes" id="UP000016931"/>
    </source>
</evidence>